<name>A0A1M4ZKX0_9FLAO</name>
<dbReference type="Proteomes" id="UP000184108">
    <property type="component" value="Unassembled WGS sequence"/>
</dbReference>
<dbReference type="AlphaFoldDB" id="A0A1M4ZKX0"/>
<evidence type="ECO:0000313" key="1">
    <source>
        <dbReference type="EMBL" id="SHF18720.1"/>
    </source>
</evidence>
<sequence>MCNCSKAVTRTDCQLLKKYATDPERRFFIYHIFDGVRGLEIAWIPSGQNPNEVAKLRGFINEEGIPEWYNVKEHPCLYEESNKT</sequence>
<protein>
    <submittedName>
        <fullName evidence="1">Uncharacterized protein</fullName>
    </submittedName>
</protein>
<evidence type="ECO:0000313" key="2">
    <source>
        <dbReference type="Proteomes" id="UP000184108"/>
    </source>
</evidence>
<organism evidence="1 2">
    <name type="scientific">Chryseobacterium vrystaatense</name>
    <dbReference type="NCBI Taxonomy" id="307480"/>
    <lineage>
        <taxon>Bacteria</taxon>
        <taxon>Pseudomonadati</taxon>
        <taxon>Bacteroidota</taxon>
        <taxon>Flavobacteriia</taxon>
        <taxon>Flavobacteriales</taxon>
        <taxon>Weeksellaceae</taxon>
        <taxon>Chryseobacterium group</taxon>
        <taxon>Chryseobacterium</taxon>
    </lineage>
</organism>
<gene>
    <name evidence="1" type="ORF">SAMN02787073_1631</name>
</gene>
<accession>A0A1M4ZKX0</accession>
<reference evidence="2" key="1">
    <citation type="submission" date="2016-11" db="EMBL/GenBank/DDBJ databases">
        <authorList>
            <person name="Varghese N."/>
            <person name="Submissions S."/>
        </authorList>
    </citation>
    <scope>NUCLEOTIDE SEQUENCE [LARGE SCALE GENOMIC DNA]</scope>
    <source>
        <strain evidence="2">YR203</strain>
    </source>
</reference>
<dbReference type="EMBL" id="FQVE01000002">
    <property type="protein sequence ID" value="SHF18720.1"/>
    <property type="molecule type" value="Genomic_DNA"/>
</dbReference>
<proteinExistence type="predicted"/>